<dbReference type="RefSeq" id="WP_208603364.1">
    <property type="nucleotide sequence ID" value="NZ_FOYV01000001.1"/>
</dbReference>
<dbReference type="Pfam" id="PF13505">
    <property type="entry name" value="OMP_b-brl"/>
    <property type="match status" value="1"/>
</dbReference>
<protein>
    <submittedName>
        <fullName evidence="3">Outer membrane protein beta-barrel domain-containing protein</fullName>
    </submittedName>
</protein>
<organism evidence="3 4">
    <name type="scientific">Marinobacter gudaonensis</name>
    <dbReference type="NCBI Taxonomy" id="375760"/>
    <lineage>
        <taxon>Bacteria</taxon>
        <taxon>Pseudomonadati</taxon>
        <taxon>Pseudomonadota</taxon>
        <taxon>Gammaproteobacteria</taxon>
        <taxon>Pseudomonadales</taxon>
        <taxon>Marinobacteraceae</taxon>
        <taxon>Marinobacter</taxon>
    </lineage>
</organism>
<reference evidence="4" key="1">
    <citation type="submission" date="2016-10" db="EMBL/GenBank/DDBJ databases">
        <authorList>
            <person name="Varghese N."/>
            <person name="Submissions S."/>
        </authorList>
    </citation>
    <scope>NUCLEOTIDE SEQUENCE [LARGE SCALE GENOMIC DNA]</scope>
    <source>
        <strain evidence="4">CGMCC 1.6294</strain>
    </source>
</reference>
<dbReference type="InterPro" id="IPR011250">
    <property type="entry name" value="OMP/PagP_B-barrel"/>
</dbReference>
<name>A0A1I6GA59_9GAMM</name>
<dbReference type="EMBL" id="FOYV01000001">
    <property type="protein sequence ID" value="SFR39096.1"/>
    <property type="molecule type" value="Genomic_DNA"/>
</dbReference>
<dbReference type="Proteomes" id="UP000199290">
    <property type="component" value="Unassembled WGS sequence"/>
</dbReference>
<evidence type="ECO:0000313" key="3">
    <source>
        <dbReference type="EMBL" id="SFR39096.1"/>
    </source>
</evidence>
<evidence type="ECO:0000259" key="2">
    <source>
        <dbReference type="Pfam" id="PF13505"/>
    </source>
</evidence>
<dbReference type="InterPro" id="IPR027385">
    <property type="entry name" value="Beta-barrel_OMP"/>
</dbReference>
<gene>
    <name evidence="3" type="ORF">SAMN04488073_0313</name>
</gene>
<dbReference type="AlphaFoldDB" id="A0A1I6GA59"/>
<proteinExistence type="predicted"/>
<dbReference type="SUPFAM" id="SSF56925">
    <property type="entry name" value="OMPA-like"/>
    <property type="match status" value="1"/>
</dbReference>
<dbReference type="Gene3D" id="2.40.160.20">
    <property type="match status" value="1"/>
</dbReference>
<keyword evidence="1" id="KW-0732">Signal</keyword>
<dbReference type="STRING" id="375760.SAMN04488073_0313"/>
<feature type="domain" description="Outer membrane protein beta-barrel" evidence="2">
    <location>
        <begin position="47"/>
        <end position="219"/>
    </location>
</feature>
<evidence type="ECO:0000313" key="4">
    <source>
        <dbReference type="Proteomes" id="UP000199290"/>
    </source>
</evidence>
<keyword evidence="4" id="KW-1185">Reference proteome</keyword>
<accession>A0A1I6GA59</accession>
<evidence type="ECO:0000256" key="1">
    <source>
        <dbReference type="ARBA" id="ARBA00022729"/>
    </source>
</evidence>
<sequence>MNRRNITHDDSLYHDPRQTSIDALWKCHLNNVSKELVMIRIKTAAITFCLLGAMPLAVSAQSNEFGPREGDREFSLSGTGSNDRDFNSGSFGVTGDLGWYLQDNVVAGVRQSVNYADIEGEGVTDDFWNGSTRGYLDYQFLDDRARPFVGASLGGIYGDGVKDSAFAGLEAGLKYYVQTKTYFLARAEYQFLFSDTDDATDAFQDDGIWAYTVGLGYNF</sequence>